<sequence length="95" mass="10418">MGHGSFRWNSRYESLALSGGTPDGSRLFPVREIRPFASFLGSRWVTACDLQIGDREISRPARGGGVVRGEVGSGWLGVARGGWGWLGEQRVRGQW</sequence>
<accession>A0A2N9H3I4</accession>
<proteinExistence type="predicted"/>
<protein>
    <submittedName>
        <fullName evidence="1">Uncharacterized protein</fullName>
    </submittedName>
</protein>
<reference evidence="1" key="1">
    <citation type="submission" date="2018-02" db="EMBL/GenBank/DDBJ databases">
        <authorList>
            <person name="Cohen D.B."/>
            <person name="Kent A.D."/>
        </authorList>
    </citation>
    <scope>NUCLEOTIDE SEQUENCE</scope>
</reference>
<name>A0A2N9H3I4_FAGSY</name>
<organism evidence="1">
    <name type="scientific">Fagus sylvatica</name>
    <name type="common">Beechnut</name>
    <dbReference type="NCBI Taxonomy" id="28930"/>
    <lineage>
        <taxon>Eukaryota</taxon>
        <taxon>Viridiplantae</taxon>
        <taxon>Streptophyta</taxon>
        <taxon>Embryophyta</taxon>
        <taxon>Tracheophyta</taxon>
        <taxon>Spermatophyta</taxon>
        <taxon>Magnoliopsida</taxon>
        <taxon>eudicotyledons</taxon>
        <taxon>Gunneridae</taxon>
        <taxon>Pentapetalae</taxon>
        <taxon>rosids</taxon>
        <taxon>fabids</taxon>
        <taxon>Fagales</taxon>
        <taxon>Fagaceae</taxon>
        <taxon>Fagus</taxon>
    </lineage>
</organism>
<dbReference type="AlphaFoldDB" id="A0A2N9H3I4"/>
<dbReference type="EMBL" id="OIVN01003140">
    <property type="protein sequence ID" value="SPD09087.1"/>
    <property type="molecule type" value="Genomic_DNA"/>
</dbReference>
<evidence type="ECO:0000313" key="1">
    <source>
        <dbReference type="EMBL" id="SPD09087.1"/>
    </source>
</evidence>
<gene>
    <name evidence="1" type="ORF">FSB_LOCUS36969</name>
</gene>